<proteinExistence type="predicted"/>
<name>A0A9Q1QVU8_9SOLA</name>
<dbReference type="EMBL" id="JAJAGQ010000022">
    <property type="protein sequence ID" value="KAJ8529539.1"/>
    <property type="molecule type" value="Genomic_DNA"/>
</dbReference>
<organism evidence="1 2">
    <name type="scientific">Anisodus acutangulus</name>
    <dbReference type="NCBI Taxonomy" id="402998"/>
    <lineage>
        <taxon>Eukaryota</taxon>
        <taxon>Viridiplantae</taxon>
        <taxon>Streptophyta</taxon>
        <taxon>Embryophyta</taxon>
        <taxon>Tracheophyta</taxon>
        <taxon>Spermatophyta</taxon>
        <taxon>Magnoliopsida</taxon>
        <taxon>eudicotyledons</taxon>
        <taxon>Gunneridae</taxon>
        <taxon>Pentapetalae</taxon>
        <taxon>asterids</taxon>
        <taxon>lamiids</taxon>
        <taxon>Solanales</taxon>
        <taxon>Solanaceae</taxon>
        <taxon>Solanoideae</taxon>
        <taxon>Hyoscyameae</taxon>
        <taxon>Anisodus</taxon>
    </lineage>
</organism>
<gene>
    <name evidence="1" type="ORF">K7X08_036374</name>
</gene>
<reference evidence="2" key="1">
    <citation type="journal article" date="2023" name="Proc. Natl. Acad. Sci. U.S.A.">
        <title>Genomic and structural basis for evolution of tropane alkaloid biosynthesis.</title>
        <authorList>
            <person name="Wanga Y.-J."/>
            <person name="Taina T."/>
            <person name="Yua J.-Y."/>
            <person name="Lia J."/>
            <person name="Xua B."/>
            <person name="Chenc J."/>
            <person name="D'Auriad J.C."/>
            <person name="Huanga J.-P."/>
            <person name="Huanga S.-X."/>
        </authorList>
    </citation>
    <scope>NUCLEOTIDE SEQUENCE [LARGE SCALE GENOMIC DNA]</scope>
    <source>
        <strain evidence="2">cv. KIB-2019</strain>
    </source>
</reference>
<keyword evidence="2" id="KW-1185">Reference proteome</keyword>
<comment type="caution">
    <text evidence="1">The sequence shown here is derived from an EMBL/GenBank/DDBJ whole genome shotgun (WGS) entry which is preliminary data.</text>
</comment>
<dbReference type="Proteomes" id="UP001152561">
    <property type="component" value="Unassembled WGS sequence"/>
</dbReference>
<dbReference type="AlphaFoldDB" id="A0A9Q1QVU8"/>
<accession>A0A9Q1QVU8</accession>
<protein>
    <submittedName>
        <fullName evidence="1">Uncharacterized protein</fullName>
    </submittedName>
</protein>
<evidence type="ECO:0000313" key="1">
    <source>
        <dbReference type="EMBL" id="KAJ8529539.1"/>
    </source>
</evidence>
<evidence type="ECO:0000313" key="2">
    <source>
        <dbReference type="Proteomes" id="UP001152561"/>
    </source>
</evidence>
<sequence>MVDSASLVILSVFSHDRFSGAPSGTTIDRSYAKPFQVLQVGQPLLKVVNQVIGIEMNVGPVEFRKVCYREENKSRMYTTG</sequence>